<feature type="domain" description="MobA/VirD2-like nuclease" evidence="2">
    <location>
        <begin position="49"/>
        <end position="174"/>
    </location>
</feature>
<sequence>MATIKLSAAKSAGAAISYAAGKDKLDEETRDWLRAHGVDETVVARLSDRAVAVGGENVDIEHVRGQMRATRELFHKNTGVQAHRVIQSFATTDLNAADPADWERANALGVELGRLIAPGHEVAVYTHIDGEGHKLHNHIIINAPNLETGAKYHQHNDFARVTKLNDQLAQEHGLSVIEEPSQHERRTIAERHIDAGYVWKDDLRSRIDAAMSDPRTSNFEALTAVLSEKGVDIRVRGQNVSYAFLGPNKARHVSRGTKLGASYEKGAIQDELARRTKQLEQAIDRDGKVKRGAEQLQQSATRGIEATQGRIDGEQANRGGLERVQADAASTIRQSIKRFTDRVRGTFERTERALGSITNRVRQVGRTISGVLAKHEAEKLSQDVFRNHALGQLKETKKSLAFWTGYADRERALIAGRDKYDTIQHNRKGWFRTKPVPAEHVTFVKRYEQLATLQAQALASTGLEELDLRYVDERIKDLTQRIAYEERSVPKPRSLDDVITEAKREADQRNVQRDSERSFNRPKRSRNRDQGLSR</sequence>
<gene>
    <name evidence="3" type="ORF">Lpp123_18138</name>
</gene>
<protein>
    <submittedName>
        <fullName evidence="3">Mobilization protein A</fullName>
    </submittedName>
</protein>
<evidence type="ECO:0000256" key="1">
    <source>
        <dbReference type="SAM" id="MobiDB-lite"/>
    </source>
</evidence>
<comment type="caution">
    <text evidence="3">The sequence shown here is derived from an EMBL/GenBank/DDBJ whole genome shotgun (WGS) entry which is preliminary data.</text>
</comment>
<dbReference type="AlphaFoldDB" id="A0A829GBI0"/>
<feature type="region of interest" description="Disordered" evidence="1">
    <location>
        <begin position="493"/>
        <end position="534"/>
    </location>
</feature>
<dbReference type="Proteomes" id="UP000014316">
    <property type="component" value="Unassembled WGS sequence"/>
</dbReference>
<dbReference type="EMBL" id="ANJW01001089">
    <property type="protein sequence ID" value="EPC47693.1"/>
    <property type="molecule type" value="Genomic_DNA"/>
</dbReference>
<name>A0A829GBI0_LACPA</name>
<evidence type="ECO:0000313" key="4">
    <source>
        <dbReference type="Proteomes" id="UP000014316"/>
    </source>
</evidence>
<reference evidence="3 4" key="1">
    <citation type="journal article" date="2013" name="PLoS ONE">
        <title>Lactobacillus paracasei comparative genomics: towards species pan-genome definition and exploitation of diversity.</title>
        <authorList>
            <person name="Smokvina T."/>
            <person name="Wels M."/>
            <person name="Polka J."/>
            <person name="Chervaux C."/>
            <person name="Brisse S."/>
            <person name="Boekhorst J."/>
            <person name="van Hylckama Vlieg J.E."/>
            <person name="Siezen R.J."/>
        </authorList>
    </citation>
    <scope>NUCLEOTIDE SEQUENCE [LARGE SCALE GENOMIC DNA]</scope>
    <source>
        <strain evidence="3 4">Lpp123</strain>
    </source>
</reference>
<organism evidence="3 4">
    <name type="scientific">Lacticaseibacillus paracasei subsp. paracasei Lpp123</name>
    <dbReference type="NCBI Taxonomy" id="1256201"/>
    <lineage>
        <taxon>Bacteria</taxon>
        <taxon>Bacillati</taxon>
        <taxon>Bacillota</taxon>
        <taxon>Bacilli</taxon>
        <taxon>Lactobacillales</taxon>
        <taxon>Lactobacillaceae</taxon>
        <taxon>Lacticaseibacillus</taxon>
    </lineage>
</organism>
<evidence type="ECO:0000259" key="2">
    <source>
        <dbReference type="Pfam" id="PF03432"/>
    </source>
</evidence>
<feature type="compositionally biased region" description="Basic and acidic residues" evidence="1">
    <location>
        <begin position="493"/>
        <end position="519"/>
    </location>
</feature>
<accession>A0A829GBI0</accession>
<evidence type="ECO:0000313" key="3">
    <source>
        <dbReference type="EMBL" id="EPC47693.1"/>
    </source>
</evidence>
<dbReference type="Pfam" id="PF03432">
    <property type="entry name" value="Relaxase"/>
    <property type="match status" value="1"/>
</dbReference>
<dbReference type="InterPro" id="IPR005094">
    <property type="entry name" value="Endonuclease_MobA/VirD2"/>
</dbReference>
<proteinExistence type="predicted"/>